<comment type="caution">
    <text evidence="2">The sequence shown here is derived from an EMBL/GenBank/DDBJ whole genome shotgun (WGS) entry which is preliminary data.</text>
</comment>
<organism evidence="2 3">
    <name type="scientific">Achromobacter pulmonis</name>
    <dbReference type="NCBI Taxonomy" id="1389932"/>
    <lineage>
        <taxon>Bacteria</taxon>
        <taxon>Pseudomonadati</taxon>
        <taxon>Pseudomonadota</taxon>
        <taxon>Betaproteobacteria</taxon>
        <taxon>Burkholderiales</taxon>
        <taxon>Alcaligenaceae</taxon>
        <taxon>Achromobacter</taxon>
    </lineage>
</organism>
<dbReference type="Pfam" id="PF13524">
    <property type="entry name" value="Glyco_trans_1_2"/>
    <property type="match status" value="1"/>
</dbReference>
<evidence type="ECO:0000313" key="3">
    <source>
        <dbReference type="Proteomes" id="UP000235994"/>
    </source>
</evidence>
<dbReference type="EMBL" id="POQS01000014">
    <property type="protein sequence ID" value="PND29978.1"/>
    <property type="molecule type" value="Genomic_DNA"/>
</dbReference>
<reference evidence="2 3" key="1">
    <citation type="submission" date="2018-01" db="EMBL/GenBank/DDBJ databases">
        <title>The draft genome of an aniline degradation strain ANB-1.</title>
        <authorList>
            <person name="Zhang L."/>
            <person name="Jiang J."/>
        </authorList>
    </citation>
    <scope>NUCLEOTIDE SEQUENCE [LARGE SCALE GENOMIC DNA]</scope>
    <source>
        <strain evidence="2 3">ANB-1</strain>
    </source>
</reference>
<dbReference type="InterPro" id="IPR055259">
    <property type="entry name" value="YkvP/CgeB_Glyco_trans-like"/>
</dbReference>
<proteinExistence type="predicted"/>
<dbReference type="AlphaFoldDB" id="A0A2N8K950"/>
<name>A0A2N8K950_9BURK</name>
<accession>A0A2N8K950</accession>
<evidence type="ECO:0000259" key="1">
    <source>
        <dbReference type="Pfam" id="PF13524"/>
    </source>
</evidence>
<dbReference type="Proteomes" id="UP000235994">
    <property type="component" value="Unassembled WGS sequence"/>
</dbReference>
<protein>
    <recommendedName>
        <fullName evidence="1">Spore protein YkvP/CgeB glycosyl transferase-like domain-containing protein</fullName>
    </recommendedName>
</protein>
<evidence type="ECO:0000313" key="2">
    <source>
        <dbReference type="EMBL" id="PND29978.1"/>
    </source>
</evidence>
<sequence>MERILDSIQDEGFELDIYDRYHGDTDPLHVWPEKYQTYLRPAKPHDQMPAVYKSSRFGLNINTVTNSPTMFARRVFELMSCNTLVLSNHALGTERMFGDLIVYPERERGRLRSLTSSEVEDLRARALAKVLSEHTYRHRWNAVLQNIGVPHRPRQETITVVAMVHQQDDALAALAWFQQFGGRLPGGRLLLVAGREMEGLAVADIYRRFNRFGVTVTSASHATRYAMLDRYKPVETTHFLVLDLKAPPSAQWLAHARLHLQYWTGYPIAPSQDQSQQYRFGRVAPQSTLIDRQCAFGNWLEEYSNSRNVYFV</sequence>
<feature type="domain" description="Spore protein YkvP/CgeB glycosyl transferase-like" evidence="1">
    <location>
        <begin position="20"/>
        <end position="144"/>
    </location>
</feature>
<keyword evidence="3" id="KW-1185">Reference proteome</keyword>
<gene>
    <name evidence="2" type="ORF">C1I89_31865</name>
</gene>